<dbReference type="InterPro" id="IPR015002">
    <property type="entry name" value="T6SS_Tdi1_C"/>
</dbReference>
<sequence length="73" mass="8398">MQNLDDDYFFEKYFQIPLYIEAVNKLGKLEQDECFGYVPLLGLGGSEKVDNLNIVKIREHIELISQMVGKVGM</sequence>
<organism evidence="2 3">
    <name type="scientific">Pseudobutyrivibrio ruminis</name>
    <dbReference type="NCBI Taxonomy" id="46206"/>
    <lineage>
        <taxon>Bacteria</taxon>
        <taxon>Bacillati</taxon>
        <taxon>Bacillota</taxon>
        <taxon>Clostridia</taxon>
        <taxon>Lachnospirales</taxon>
        <taxon>Lachnospiraceae</taxon>
        <taxon>Pseudobutyrivibrio</taxon>
    </lineage>
</organism>
<name>A0A2G3DS64_9FIRM</name>
<feature type="domain" description="T6SS immunity protein Tdi1 C-terminal" evidence="1">
    <location>
        <begin position="2"/>
        <end position="68"/>
    </location>
</feature>
<gene>
    <name evidence="2" type="ORF">CSX01_12995</name>
</gene>
<comment type="caution">
    <text evidence="2">The sequence shown here is derived from an EMBL/GenBank/DDBJ whole genome shotgun (WGS) entry which is preliminary data.</text>
</comment>
<evidence type="ECO:0000313" key="3">
    <source>
        <dbReference type="Proteomes" id="UP000225889"/>
    </source>
</evidence>
<evidence type="ECO:0000259" key="1">
    <source>
        <dbReference type="Pfam" id="PF08906"/>
    </source>
</evidence>
<dbReference type="Proteomes" id="UP000225889">
    <property type="component" value="Unassembled WGS sequence"/>
</dbReference>
<dbReference type="Pfam" id="PF08906">
    <property type="entry name" value="T6SS_Tdi1_C"/>
    <property type="match status" value="1"/>
</dbReference>
<dbReference type="AlphaFoldDB" id="A0A2G3DS64"/>
<dbReference type="EMBL" id="PDYF01000055">
    <property type="protein sequence ID" value="PHU33876.1"/>
    <property type="molecule type" value="Genomic_DNA"/>
</dbReference>
<reference evidence="2 3" key="1">
    <citation type="submission" date="2017-10" db="EMBL/GenBank/DDBJ databases">
        <title>Resolving the taxonomy of Roseburia spp., Eubacterium rectale and Agathobacter spp. through phylogenomic analysis.</title>
        <authorList>
            <person name="Sheridan P.O."/>
            <person name="Walker A.W."/>
            <person name="Duncan S.H."/>
            <person name="Scott K.P."/>
            <person name="Toole P.W.O."/>
            <person name="Luis P."/>
            <person name="Flint H.J."/>
        </authorList>
    </citation>
    <scope>NUCLEOTIDE SEQUENCE [LARGE SCALE GENOMIC DNA]</scope>
    <source>
        <strain evidence="2 3">JK626</strain>
    </source>
</reference>
<accession>A0A2G3DS64</accession>
<evidence type="ECO:0000313" key="2">
    <source>
        <dbReference type="EMBL" id="PHU33876.1"/>
    </source>
</evidence>
<protein>
    <recommendedName>
        <fullName evidence="1">T6SS immunity protein Tdi1 C-terminal domain-containing protein</fullName>
    </recommendedName>
</protein>
<proteinExistence type="predicted"/>
<reference evidence="2 3" key="2">
    <citation type="submission" date="2017-10" db="EMBL/GenBank/DDBJ databases">
        <authorList>
            <person name="Banno H."/>
            <person name="Chua N.-H."/>
        </authorList>
    </citation>
    <scope>NUCLEOTIDE SEQUENCE [LARGE SCALE GENOMIC DNA]</scope>
    <source>
        <strain evidence="2 3">JK626</strain>
    </source>
</reference>